<proteinExistence type="predicted"/>
<organism evidence="1 2">
    <name type="scientific">Desmophyllum pertusum</name>
    <dbReference type="NCBI Taxonomy" id="174260"/>
    <lineage>
        <taxon>Eukaryota</taxon>
        <taxon>Metazoa</taxon>
        <taxon>Cnidaria</taxon>
        <taxon>Anthozoa</taxon>
        <taxon>Hexacorallia</taxon>
        <taxon>Scleractinia</taxon>
        <taxon>Caryophylliina</taxon>
        <taxon>Caryophylliidae</taxon>
        <taxon>Desmophyllum</taxon>
    </lineage>
</organism>
<name>A0A9W9ZGA7_9CNID</name>
<accession>A0A9W9ZGA7</accession>
<dbReference type="AlphaFoldDB" id="A0A9W9ZGA7"/>
<dbReference type="Proteomes" id="UP001163046">
    <property type="component" value="Unassembled WGS sequence"/>
</dbReference>
<protein>
    <submittedName>
        <fullName evidence="1">Uncharacterized protein</fullName>
    </submittedName>
</protein>
<comment type="caution">
    <text evidence="1">The sequence shown here is derived from an EMBL/GenBank/DDBJ whole genome shotgun (WGS) entry which is preliminary data.</text>
</comment>
<evidence type="ECO:0000313" key="2">
    <source>
        <dbReference type="Proteomes" id="UP001163046"/>
    </source>
</evidence>
<keyword evidence="2" id="KW-1185">Reference proteome</keyword>
<evidence type="ECO:0000313" key="1">
    <source>
        <dbReference type="EMBL" id="KAJ7380991.1"/>
    </source>
</evidence>
<reference evidence="1" key="1">
    <citation type="submission" date="2023-01" db="EMBL/GenBank/DDBJ databases">
        <title>Genome assembly of the deep-sea coral Lophelia pertusa.</title>
        <authorList>
            <person name="Herrera S."/>
            <person name="Cordes E."/>
        </authorList>
    </citation>
    <scope>NUCLEOTIDE SEQUENCE</scope>
    <source>
        <strain evidence="1">USNM1676648</strain>
        <tissue evidence="1">Polyp</tissue>
    </source>
</reference>
<gene>
    <name evidence="1" type="ORF">OS493_004585</name>
</gene>
<dbReference type="EMBL" id="MU826351">
    <property type="protein sequence ID" value="KAJ7380991.1"/>
    <property type="molecule type" value="Genomic_DNA"/>
</dbReference>
<sequence length="133" mass="14634">MSVATDLFQLAWRDSRIRAQLTKAFHMFSVKNCFSSLRSRFDRSSVALVCNTVSPTDLGSTVGIHSNKLEVVGNLRITGAQTSHLDLCVFPYIIVGPVDKRDSGSPLVGSSGWTDFSQRGDVRVNLDQQSRAE</sequence>